<keyword evidence="2 4" id="KW-0808">Transferase</keyword>
<evidence type="ECO:0000256" key="1">
    <source>
        <dbReference type="ARBA" id="ARBA00008655"/>
    </source>
</evidence>
<evidence type="ECO:0000256" key="3">
    <source>
        <dbReference type="ARBA" id="ARBA00023315"/>
    </source>
</evidence>
<evidence type="ECO:0000313" key="9">
    <source>
        <dbReference type="Proteomes" id="UP001360560"/>
    </source>
</evidence>
<comment type="domain">
    <text evidence="4">The HXXXXD motif is essential for acyltransferase activity and may constitute the binding site for the phosphate moiety of the glycerol-3-phosphate.</text>
</comment>
<dbReference type="SUPFAM" id="SSF69593">
    <property type="entry name" value="Glycerol-3-phosphate (1)-acyltransferase"/>
    <property type="match status" value="1"/>
</dbReference>
<keyword evidence="6" id="KW-1133">Transmembrane helix</keyword>
<comment type="caution">
    <text evidence="8">The sequence shown here is derived from an EMBL/GenBank/DDBJ whole genome shotgun (WGS) entry which is preliminary data.</text>
</comment>
<evidence type="ECO:0000313" key="8">
    <source>
        <dbReference type="EMBL" id="GMM32892.1"/>
    </source>
</evidence>
<feature type="transmembrane region" description="Helical" evidence="6">
    <location>
        <begin position="9"/>
        <end position="37"/>
    </location>
</feature>
<dbReference type="GO" id="GO:0016020">
    <property type="term" value="C:membrane"/>
    <property type="evidence" value="ECO:0007669"/>
    <property type="project" value="InterPro"/>
</dbReference>
<evidence type="ECO:0000256" key="6">
    <source>
        <dbReference type="SAM" id="Phobius"/>
    </source>
</evidence>
<keyword evidence="3 4" id="KW-0012">Acyltransferase</keyword>
<dbReference type="SMART" id="SM00563">
    <property type="entry name" value="PlsC"/>
    <property type="match status" value="1"/>
</dbReference>
<accession>A0AAV5QDR7</accession>
<evidence type="ECO:0000256" key="5">
    <source>
        <dbReference type="SAM" id="MobiDB-lite"/>
    </source>
</evidence>
<dbReference type="Proteomes" id="UP001360560">
    <property type="component" value="Unassembled WGS sequence"/>
</dbReference>
<keyword evidence="4" id="KW-1208">Phospholipid metabolism</keyword>
<dbReference type="GO" id="GO:0006654">
    <property type="term" value="P:phosphatidic acid biosynthetic process"/>
    <property type="evidence" value="ECO:0007669"/>
    <property type="project" value="TreeGrafter"/>
</dbReference>
<dbReference type="GO" id="GO:0003841">
    <property type="term" value="F:1-acylglycerol-3-phosphate O-acyltransferase activity"/>
    <property type="evidence" value="ECO:0007669"/>
    <property type="project" value="UniProtKB-UniRule"/>
</dbReference>
<keyword evidence="6" id="KW-0472">Membrane</keyword>
<dbReference type="InterPro" id="IPR004552">
    <property type="entry name" value="AGP_acyltrans"/>
</dbReference>
<dbReference type="CDD" id="cd07989">
    <property type="entry name" value="LPLAT_AGPAT-like"/>
    <property type="match status" value="1"/>
</dbReference>
<keyword evidence="6" id="KW-0812">Transmembrane</keyword>
<organism evidence="8 9">
    <name type="scientific">Saccharomycopsis crataegensis</name>
    <dbReference type="NCBI Taxonomy" id="43959"/>
    <lineage>
        <taxon>Eukaryota</taxon>
        <taxon>Fungi</taxon>
        <taxon>Dikarya</taxon>
        <taxon>Ascomycota</taxon>
        <taxon>Saccharomycotina</taxon>
        <taxon>Saccharomycetes</taxon>
        <taxon>Saccharomycopsidaceae</taxon>
        <taxon>Saccharomycopsis</taxon>
    </lineage>
</organism>
<dbReference type="PANTHER" id="PTHR10434:SF11">
    <property type="entry name" value="1-ACYL-SN-GLYCEROL-3-PHOSPHATE ACYLTRANSFERASE"/>
    <property type="match status" value="1"/>
</dbReference>
<dbReference type="GeneID" id="90070871"/>
<dbReference type="AlphaFoldDB" id="A0AAV5QDR7"/>
<dbReference type="RefSeq" id="XP_064849892.1">
    <property type="nucleotide sequence ID" value="XM_064993820.1"/>
</dbReference>
<dbReference type="InterPro" id="IPR002123">
    <property type="entry name" value="Plipid/glycerol_acylTrfase"/>
</dbReference>
<feature type="domain" description="Phospholipid/glycerol acyltransferase" evidence="7">
    <location>
        <begin position="77"/>
        <end position="194"/>
    </location>
</feature>
<sequence length="278" mass="30747">MGFLQTSKFYLKTFVAVNVFFGCAIYGVVASIVLTLIGKQHLCQWATARAFYGSFSRILGIKIEVLNEERLVNNLPGILIGNHQSTLDILILGRIFPKGCTVTSKRSLQWIPFLGWFMTLSGTFFLDRSNREKSIKTLNDALSKLKSQSRSLWIFPEGTRSYTKELTLGAFKKGAFHLAVDSQLPIFPIVVSNTSNLINFKEKIFNSGTILINCLDQIPTEGLTKEDVGKLTEEARSKMLEEVEALGYSKVGVAKTNGSDDDDNASVKSGTEVTALLD</sequence>
<dbReference type="EMBL" id="BTFZ01000001">
    <property type="protein sequence ID" value="GMM32892.1"/>
    <property type="molecule type" value="Genomic_DNA"/>
</dbReference>
<reference evidence="8 9" key="1">
    <citation type="journal article" date="2023" name="Elife">
        <title>Identification of key yeast species and microbe-microbe interactions impacting larval growth of Drosophila in the wild.</title>
        <authorList>
            <person name="Mure A."/>
            <person name="Sugiura Y."/>
            <person name="Maeda R."/>
            <person name="Honda K."/>
            <person name="Sakurai N."/>
            <person name="Takahashi Y."/>
            <person name="Watada M."/>
            <person name="Katoh T."/>
            <person name="Gotoh A."/>
            <person name="Gotoh Y."/>
            <person name="Taniguchi I."/>
            <person name="Nakamura K."/>
            <person name="Hayashi T."/>
            <person name="Katayama T."/>
            <person name="Uemura T."/>
            <person name="Hattori Y."/>
        </authorList>
    </citation>
    <scope>NUCLEOTIDE SEQUENCE [LARGE SCALE GENOMIC DNA]</scope>
    <source>
        <strain evidence="8 9">SC-9</strain>
    </source>
</reference>
<keyword evidence="4" id="KW-0443">Lipid metabolism</keyword>
<dbReference type="GO" id="GO:0005783">
    <property type="term" value="C:endoplasmic reticulum"/>
    <property type="evidence" value="ECO:0007669"/>
    <property type="project" value="TreeGrafter"/>
</dbReference>
<comment type="similarity">
    <text evidence="1 4">Belongs to the 1-acyl-sn-glycerol-3-phosphate acyltransferase family.</text>
</comment>
<keyword evidence="9" id="KW-1185">Reference proteome</keyword>
<gene>
    <name evidence="8" type="ORF">DASC09_002170</name>
</gene>
<protein>
    <recommendedName>
        <fullName evidence="4">1-acyl-sn-glycerol-3-phosphate acyltransferase</fullName>
        <ecNumber evidence="4">2.3.1.51</ecNumber>
    </recommendedName>
</protein>
<name>A0AAV5QDR7_9ASCO</name>
<feature type="region of interest" description="Disordered" evidence="5">
    <location>
        <begin position="254"/>
        <end position="278"/>
    </location>
</feature>
<dbReference type="NCBIfam" id="TIGR00530">
    <property type="entry name" value="AGP_acyltrn"/>
    <property type="match status" value="1"/>
</dbReference>
<evidence type="ECO:0000256" key="2">
    <source>
        <dbReference type="ARBA" id="ARBA00022679"/>
    </source>
</evidence>
<dbReference type="Pfam" id="PF01553">
    <property type="entry name" value="Acyltransferase"/>
    <property type="match status" value="1"/>
</dbReference>
<keyword evidence="4" id="KW-0594">Phospholipid biosynthesis</keyword>
<evidence type="ECO:0000259" key="7">
    <source>
        <dbReference type="SMART" id="SM00563"/>
    </source>
</evidence>
<keyword evidence="4" id="KW-0444">Lipid biosynthesis</keyword>
<comment type="catalytic activity">
    <reaction evidence="4">
        <text>a 1-acyl-sn-glycero-3-phosphate + an acyl-CoA = a 1,2-diacyl-sn-glycero-3-phosphate + CoA</text>
        <dbReference type="Rhea" id="RHEA:19709"/>
        <dbReference type="ChEBI" id="CHEBI:57287"/>
        <dbReference type="ChEBI" id="CHEBI:57970"/>
        <dbReference type="ChEBI" id="CHEBI:58342"/>
        <dbReference type="ChEBI" id="CHEBI:58608"/>
        <dbReference type="EC" id="2.3.1.51"/>
    </reaction>
</comment>
<dbReference type="PANTHER" id="PTHR10434">
    <property type="entry name" value="1-ACYL-SN-GLYCEROL-3-PHOSPHATE ACYLTRANSFERASE"/>
    <property type="match status" value="1"/>
</dbReference>
<evidence type="ECO:0000256" key="4">
    <source>
        <dbReference type="RuleBase" id="RU361267"/>
    </source>
</evidence>
<dbReference type="EC" id="2.3.1.51" evidence="4"/>
<proteinExistence type="inferred from homology"/>